<dbReference type="Pfam" id="PF03401">
    <property type="entry name" value="TctC"/>
    <property type="match status" value="1"/>
</dbReference>
<evidence type="ECO:0008006" key="4">
    <source>
        <dbReference type="Google" id="ProtNLM"/>
    </source>
</evidence>
<dbReference type="Gene3D" id="3.40.190.150">
    <property type="entry name" value="Bordetella uptake gene, domain 1"/>
    <property type="match status" value="1"/>
</dbReference>
<evidence type="ECO:0000313" key="3">
    <source>
        <dbReference type="Proteomes" id="UP000186609"/>
    </source>
</evidence>
<evidence type="ECO:0000313" key="2">
    <source>
        <dbReference type="EMBL" id="APW36545.1"/>
    </source>
</evidence>
<dbReference type="EMBL" id="CP019236">
    <property type="protein sequence ID" value="APW36545.1"/>
    <property type="molecule type" value="Genomic_DNA"/>
</dbReference>
<evidence type="ECO:0000256" key="1">
    <source>
        <dbReference type="ARBA" id="ARBA00006987"/>
    </source>
</evidence>
<dbReference type="KEGG" id="rhy:RD110_04425"/>
<reference evidence="2 3" key="1">
    <citation type="submission" date="2017-01" db="EMBL/GenBank/DDBJ databases">
        <authorList>
            <person name="Mah S.A."/>
            <person name="Swanson W.J."/>
            <person name="Moy G.W."/>
            <person name="Vacquier V.D."/>
        </authorList>
    </citation>
    <scope>NUCLEOTIDE SEQUENCE [LARGE SCALE GENOMIC DNA]</scope>
    <source>
        <strain evidence="2 3">DCY110</strain>
    </source>
</reference>
<dbReference type="InterPro" id="IPR042100">
    <property type="entry name" value="Bug_dom1"/>
</dbReference>
<dbReference type="Proteomes" id="UP000186609">
    <property type="component" value="Chromosome"/>
</dbReference>
<keyword evidence="3" id="KW-1185">Reference proteome</keyword>
<accession>A0A1P8JS43</accession>
<organism evidence="2 3">
    <name type="scientific">Rhodoferax koreensis</name>
    <dbReference type="NCBI Taxonomy" id="1842727"/>
    <lineage>
        <taxon>Bacteria</taxon>
        <taxon>Pseudomonadati</taxon>
        <taxon>Pseudomonadota</taxon>
        <taxon>Betaproteobacteria</taxon>
        <taxon>Burkholderiales</taxon>
        <taxon>Comamonadaceae</taxon>
        <taxon>Rhodoferax</taxon>
    </lineage>
</organism>
<dbReference type="AlphaFoldDB" id="A0A1P8JS43"/>
<protein>
    <recommendedName>
        <fullName evidence="4">Tripartite tricarboxylate transporter substrate binding protein</fullName>
    </recommendedName>
</protein>
<proteinExistence type="inferred from homology"/>
<dbReference type="PANTHER" id="PTHR42928:SF5">
    <property type="entry name" value="BLR1237 PROTEIN"/>
    <property type="match status" value="1"/>
</dbReference>
<dbReference type="PANTHER" id="PTHR42928">
    <property type="entry name" value="TRICARBOXYLATE-BINDING PROTEIN"/>
    <property type="match status" value="1"/>
</dbReference>
<dbReference type="InterPro" id="IPR005064">
    <property type="entry name" value="BUG"/>
</dbReference>
<sequence length="129" mass="13477">MDPTMHPQDTIPSPRAPFHRALAPLLRRLALGAVSGAGLLAAALAQTHPSKAVTLVVPCAAGRTVDKVARQIQEPLIIDNRGGAGGTIGMASVVRSSPDGYTLAMVFDSYATEQHIYPKLPAVTLREAG</sequence>
<comment type="similarity">
    <text evidence="1">Belongs to the UPF0065 (bug) family.</text>
</comment>
<gene>
    <name evidence="2" type="ORF">RD110_04425</name>
</gene>
<dbReference type="STRING" id="1842727.RD110_04425"/>
<name>A0A1P8JS43_9BURK</name>